<keyword evidence="2" id="KW-0812">Transmembrane</keyword>
<keyword evidence="4" id="KW-1185">Reference proteome</keyword>
<feature type="transmembrane region" description="Helical" evidence="2">
    <location>
        <begin position="56"/>
        <end position="78"/>
    </location>
</feature>
<evidence type="ECO:0000256" key="2">
    <source>
        <dbReference type="SAM" id="Phobius"/>
    </source>
</evidence>
<evidence type="ECO:0000313" key="3">
    <source>
        <dbReference type="EMBL" id="QVT79925.1"/>
    </source>
</evidence>
<proteinExistence type="predicted"/>
<feature type="compositionally biased region" description="Low complexity" evidence="1">
    <location>
        <begin position="141"/>
        <end position="178"/>
    </location>
</feature>
<dbReference type="EMBL" id="CP075371">
    <property type="protein sequence ID" value="QVT79925.1"/>
    <property type="molecule type" value="Genomic_DNA"/>
</dbReference>
<sequence length="226" mass="21442">MKNPFRRPTTTHPAVPSGPAFSQGDTQPITVGSWHPAQADDTVMLAAGRPRRGRRLIAGVAVGAVAGIGLAFSVPALADSGATGASTSSPTEASLAGGGSAGGADSASGDAPAAGTGATTCPAPPAPPAPHVEGGIPQPPAEGELPVPAAPPAGGEVPAPSAEGEVPVPRAGGAVPAPSVEDCGPLGPGSATCDATEGAPLPRADGPGTPREAPTMRDEAVPAPAA</sequence>
<dbReference type="RefSeq" id="WP_214055566.1">
    <property type="nucleotide sequence ID" value="NZ_BAAAHS010000044.1"/>
</dbReference>
<evidence type="ECO:0000256" key="1">
    <source>
        <dbReference type="SAM" id="MobiDB-lite"/>
    </source>
</evidence>
<gene>
    <name evidence="3" type="ORF">ENKNEFLB_02315</name>
</gene>
<dbReference type="Proteomes" id="UP000679307">
    <property type="component" value="Chromosome"/>
</dbReference>
<feature type="region of interest" description="Disordered" evidence="1">
    <location>
        <begin position="80"/>
        <end position="226"/>
    </location>
</feature>
<keyword evidence="2" id="KW-0472">Membrane</keyword>
<accession>A0ABX8EJ52</accession>
<feature type="region of interest" description="Disordered" evidence="1">
    <location>
        <begin position="1"/>
        <end position="35"/>
    </location>
</feature>
<feature type="compositionally biased region" description="Low complexity" evidence="1">
    <location>
        <begin position="80"/>
        <end position="94"/>
    </location>
</feature>
<name>A0ABX8EJ52_9ACTN</name>
<feature type="compositionally biased region" description="Low complexity" evidence="1">
    <location>
        <begin position="103"/>
        <end position="121"/>
    </location>
</feature>
<evidence type="ECO:0000313" key="4">
    <source>
        <dbReference type="Proteomes" id="UP000679307"/>
    </source>
</evidence>
<keyword evidence="2" id="KW-1133">Transmembrane helix</keyword>
<organism evidence="3 4">
    <name type="scientific">Nocardioides aquaticus</name>
    <dbReference type="NCBI Taxonomy" id="160826"/>
    <lineage>
        <taxon>Bacteria</taxon>
        <taxon>Bacillati</taxon>
        <taxon>Actinomycetota</taxon>
        <taxon>Actinomycetes</taxon>
        <taxon>Propionibacteriales</taxon>
        <taxon>Nocardioidaceae</taxon>
        <taxon>Nocardioides</taxon>
    </lineage>
</organism>
<protein>
    <submittedName>
        <fullName evidence="3">Uncharacterized protein</fullName>
    </submittedName>
</protein>
<reference evidence="3 4" key="1">
    <citation type="submission" date="2021-05" db="EMBL/GenBank/DDBJ databases">
        <title>Complete genome of Nocardioides aquaticus KCTC 9944T isolated from meromictic and hypersaline Ekho Lake, Antarctica.</title>
        <authorList>
            <person name="Hwang K."/>
            <person name="Kim K.M."/>
            <person name="Choe H."/>
        </authorList>
    </citation>
    <scope>NUCLEOTIDE SEQUENCE [LARGE SCALE GENOMIC DNA]</scope>
    <source>
        <strain evidence="3 4">KCTC 9944</strain>
    </source>
</reference>